<gene>
    <name evidence="9" type="ORF">MW871_11430</name>
</gene>
<sequence>MRNLKINAKIKLSVLALSLAGLSFSCSDFLDTPPKDIFTDSNFWTSENNVKTYSWLNYDTFLGYGNNSGTTADFYFHNSNNFDDNLAMNVFTTFNTTANATNANWNSYYTLIRRCNLMLERVPAVSMEEAKKNHYLGVAKFFRAFSYFRLAQEFGDVPYTDAYLNQDDAKVYKPALSRAEVINNVIKDLEEATTLMLPIDDKNITVNKYTAYALLSRVALYEGTNRKYNLAQPGTQYLQKAKDAALAVMNNAAYKLNPDWKSLYNSLELLNNTEVILGKRYLRGVLGNSIQAYTNTSTVQSGLSKFAAESYTTINGLPVKQIGGNAEYLGDNTITNVFANRDPRFAKAFGNVDYAYSDKPLNGLTSITGYVFQLYNNPAATGTEVTTIGQNQIDAPIFTLSEVYLNYAEACAELGTATNADLNLSINKVKARAGIATLTTDGSNASVGGIQINDPQRTSALEQISGVVSPLIWEIRRERRLEFMSWTSLRKADILRWKKGDYLDGTKNPDVLLGARIPSLIGTASKTKVDANGYVIPYTVSRTFIAPKHYLSAIPTNDISLFLAEGVELKQNPGW</sequence>
<dbReference type="RefSeq" id="WP_188050740.1">
    <property type="nucleotide sequence ID" value="NZ_JALNUB010000006.1"/>
</dbReference>
<dbReference type="PROSITE" id="PS51257">
    <property type="entry name" value="PROKAR_LIPOPROTEIN"/>
    <property type="match status" value="1"/>
</dbReference>
<feature type="domain" description="RagB/SusD" evidence="7">
    <location>
        <begin position="274"/>
        <end position="575"/>
    </location>
</feature>
<keyword evidence="10" id="KW-1185">Reference proteome</keyword>
<evidence type="ECO:0000256" key="6">
    <source>
        <dbReference type="SAM" id="SignalP"/>
    </source>
</evidence>
<comment type="similarity">
    <text evidence="2">Belongs to the SusD family.</text>
</comment>
<dbReference type="EMBL" id="JALNUB010000006">
    <property type="protein sequence ID" value="MCK8142504.1"/>
    <property type="molecule type" value="Genomic_DNA"/>
</dbReference>
<dbReference type="InterPro" id="IPR011990">
    <property type="entry name" value="TPR-like_helical_dom_sf"/>
</dbReference>
<dbReference type="Pfam" id="PF07980">
    <property type="entry name" value="SusD_RagB"/>
    <property type="match status" value="1"/>
</dbReference>
<evidence type="ECO:0000256" key="5">
    <source>
        <dbReference type="ARBA" id="ARBA00023237"/>
    </source>
</evidence>
<dbReference type="Pfam" id="PF14322">
    <property type="entry name" value="SusD-like_3"/>
    <property type="match status" value="1"/>
</dbReference>
<feature type="domain" description="SusD-like N-terminal" evidence="8">
    <location>
        <begin position="29"/>
        <end position="220"/>
    </location>
</feature>
<dbReference type="GO" id="GO:0009279">
    <property type="term" value="C:cell outer membrane"/>
    <property type="evidence" value="ECO:0007669"/>
    <property type="project" value="UniProtKB-SubCell"/>
</dbReference>
<protein>
    <submittedName>
        <fullName evidence="9">RagB/SusD family nutrient uptake outer membrane protein</fullName>
    </submittedName>
</protein>
<feature type="signal peptide" evidence="6">
    <location>
        <begin position="1"/>
        <end position="27"/>
    </location>
</feature>
<dbReference type="AlphaFoldDB" id="A0A9X1XSI2"/>
<dbReference type="Proteomes" id="UP001139260">
    <property type="component" value="Unassembled WGS sequence"/>
</dbReference>
<accession>A0A9X1XSI2</accession>
<keyword evidence="5" id="KW-0998">Cell outer membrane</keyword>
<dbReference type="InterPro" id="IPR033985">
    <property type="entry name" value="SusD-like_N"/>
</dbReference>
<evidence type="ECO:0000259" key="8">
    <source>
        <dbReference type="Pfam" id="PF14322"/>
    </source>
</evidence>
<feature type="chain" id="PRO_5040727425" evidence="6">
    <location>
        <begin position="28"/>
        <end position="575"/>
    </location>
</feature>
<evidence type="ECO:0000256" key="1">
    <source>
        <dbReference type="ARBA" id="ARBA00004442"/>
    </source>
</evidence>
<dbReference type="SUPFAM" id="SSF48452">
    <property type="entry name" value="TPR-like"/>
    <property type="match status" value="1"/>
</dbReference>
<evidence type="ECO:0000313" key="10">
    <source>
        <dbReference type="Proteomes" id="UP001139260"/>
    </source>
</evidence>
<comment type="caution">
    <text evidence="9">The sequence shown here is derived from an EMBL/GenBank/DDBJ whole genome shotgun (WGS) entry which is preliminary data.</text>
</comment>
<keyword evidence="3 6" id="KW-0732">Signal</keyword>
<evidence type="ECO:0000256" key="2">
    <source>
        <dbReference type="ARBA" id="ARBA00006275"/>
    </source>
</evidence>
<dbReference type="Gene3D" id="1.25.40.390">
    <property type="match status" value="1"/>
</dbReference>
<reference evidence="9" key="1">
    <citation type="submission" date="2022-04" db="EMBL/GenBank/DDBJ databases">
        <title>Flavobacterium pygoscelis sp. nov. isolated from Chinstrap chick (Pygoscelis antarcticus).</title>
        <authorList>
            <person name="Irgang R."/>
            <person name="Poblete-Morales M."/>
            <person name="Avendano-Herrera R."/>
        </authorList>
    </citation>
    <scope>NUCLEOTIDE SEQUENCE</scope>
    <source>
        <strain evidence="9">I-SCBP12n</strain>
    </source>
</reference>
<evidence type="ECO:0000313" key="9">
    <source>
        <dbReference type="EMBL" id="MCK8142504.1"/>
    </source>
</evidence>
<evidence type="ECO:0000259" key="7">
    <source>
        <dbReference type="Pfam" id="PF07980"/>
    </source>
</evidence>
<comment type="subcellular location">
    <subcellularLocation>
        <location evidence="1">Cell outer membrane</location>
    </subcellularLocation>
</comment>
<keyword evidence="4" id="KW-0472">Membrane</keyword>
<evidence type="ECO:0000256" key="3">
    <source>
        <dbReference type="ARBA" id="ARBA00022729"/>
    </source>
</evidence>
<proteinExistence type="inferred from homology"/>
<dbReference type="InterPro" id="IPR012944">
    <property type="entry name" value="SusD_RagB_dom"/>
</dbReference>
<name>A0A9X1XSI2_9FLAO</name>
<evidence type="ECO:0000256" key="4">
    <source>
        <dbReference type="ARBA" id="ARBA00023136"/>
    </source>
</evidence>
<organism evidence="9 10">
    <name type="scientific">Flavobacterium pygoscelis</name>
    <dbReference type="NCBI Taxonomy" id="2893176"/>
    <lineage>
        <taxon>Bacteria</taxon>
        <taxon>Pseudomonadati</taxon>
        <taxon>Bacteroidota</taxon>
        <taxon>Flavobacteriia</taxon>
        <taxon>Flavobacteriales</taxon>
        <taxon>Flavobacteriaceae</taxon>
        <taxon>Flavobacterium</taxon>
    </lineage>
</organism>